<comment type="similarity">
    <text evidence="1">Belongs to the ABC transporter superfamily.</text>
</comment>
<dbReference type="SUPFAM" id="SSF52540">
    <property type="entry name" value="P-loop containing nucleoside triphosphate hydrolases"/>
    <property type="match status" value="1"/>
</dbReference>
<dbReference type="AlphaFoldDB" id="A0A5B8K0M3"/>
<evidence type="ECO:0000259" key="5">
    <source>
        <dbReference type="PROSITE" id="PS50893"/>
    </source>
</evidence>
<evidence type="ECO:0000313" key="6">
    <source>
        <dbReference type="EMBL" id="QDY88391.1"/>
    </source>
</evidence>
<dbReference type="Gene3D" id="3.40.50.300">
    <property type="entry name" value="P-loop containing nucleotide triphosphate hydrolases"/>
    <property type="match status" value="1"/>
</dbReference>
<protein>
    <submittedName>
        <fullName evidence="6">ABC transporter ATP-binding protein</fullName>
    </submittedName>
</protein>
<dbReference type="InterPro" id="IPR003593">
    <property type="entry name" value="AAA+_ATPase"/>
</dbReference>
<reference evidence="7" key="1">
    <citation type="submission" date="2019-07" db="EMBL/GenBank/DDBJ databases">
        <title>Complete genome sequences of three Mycoplasma sp. 1220 strains.</title>
        <authorList>
            <person name="Grozner D."/>
            <person name="Forro B."/>
            <person name="Kovacs A.B."/>
            <person name="Marton S."/>
            <person name="Banyai K."/>
            <person name="Kreizinger Z."/>
            <person name="Sulyok K.M."/>
            <person name="Gyuranecz M."/>
        </authorList>
    </citation>
    <scope>NUCLEOTIDE SEQUENCE [LARGE SCALE GENOMIC DNA]</scope>
    <source>
        <strain evidence="7">MYCAV93</strain>
    </source>
</reference>
<dbReference type="PROSITE" id="PS50893">
    <property type="entry name" value="ABC_TRANSPORTER_2"/>
    <property type="match status" value="1"/>
</dbReference>
<evidence type="ECO:0000256" key="1">
    <source>
        <dbReference type="ARBA" id="ARBA00005417"/>
    </source>
</evidence>
<dbReference type="PANTHER" id="PTHR42711">
    <property type="entry name" value="ABC TRANSPORTER ATP-BINDING PROTEIN"/>
    <property type="match status" value="1"/>
</dbReference>
<organism evidence="6 7">
    <name type="scientific">Mycoplasma anserisalpingitidis</name>
    <dbReference type="NCBI Taxonomy" id="519450"/>
    <lineage>
        <taxon>Bacteria</taxon>
        <taxon>Bacillati</taxon>
        <taxon>Mycoplasmatota</taxon>
        <taxon>Mollicutes</taxon>
        <taxon>Mycoplasmataceae</taxon>
        <taxon>Mycoplasma</taxon>
    </lineage>
</organism>
<dbReference type="GO" id="GO:0005524">
    <property type="term" value="F:ATP binding"/>
    <property type="evidence" value="ECO:0007669"/>
    <property type="project" value="UniProtKB-KW"/>
</dbReference>
<dbReference type="EMBL" id="CP041663">
    <property type="protein sequence ID" value="QDY88391.1"/>
    <property type="molecule type" value="Genomic_DNA"/>
</dbReference>
<dbReference type="GO" id="GO:0016887">
    <property type="term" value="F:ATP hydrolysis activity"/>
    <property type="evidence" value="ECO:0007669"/>
    <property type="project" value="InterPro"/>
</dbReference>
<dbReference type="Proteomes" id="UP000317512">
    <property type="component" value="Chromosome"/>
</dbReference>
<dbReference type="InterPro" id="IPR027417">
    <property type="entry name" value="P-loop_NTPase"/>
</dbReference>
<dbReference type="Pfam" id="PF00005">
    <property type="entry name" value="ABC_tran"/>
    <property type="match status" value="1"/>
</dbReference>
<dbReference type="OrthoDB" id="9806149at2"/>
<evidence type="ECO:0000256" key="2">
    <source>
        <dbReference type="ARBA" id="ARBA00022448"/>
    </source>
</evidence>
<accession>A0A5B8K0M3</accession>
<feature type="domain" description="ABC transporter" evidence="5">
    <location>
        <begin position="6"/>
        <end position="238"/>
    </location>
</feature>
<evidence type="ECO:0000313" key="7">
    <source>
        <dbReference type="Proteomes" id="UP000317512"/>
    </source>
</evidence>
<evidence type="ECO:0000256" key="4">
    <source>
        <dbReference type="ARBA" id="ARBA00022840"/>
    </source>
</evidence>
<evidence type="ECO:0000256" key="3">
    <source>
        <dbReference type="ARBA" id="ARBA00022741"/>
    </source>
</evidence>
<dbReference type="InterPro" id="IPR003439">
    <property type="entry name" value="ABC_transporter-like_ATP-bd"/>
</dbReference>
<dbReference type="RefSeq" id="WP_146308856.1">
    <property type="nucleotide sequence ID" value="NZ_CP041663.1"/>
</dbReference>
<keyword evidence="4 6" id="KW-0067">ATP-binding</keyword>
<name>A0A5B8K0M3_9MOLU</name>
<dbReference type="InterPro" id="IPR050763">
    <property type="entry name" value="ABC_transporter_ATP-binding"/>
</dbReference>
<gene>
    <name evidence="6" type="ORF">FOY43_01785</name>
</gene>
<proteinExistence type="inferred from homology"/>
<sequence>MSNVILEVKDIKKSFKSRHISSKILEVLKGINLEVKEQQKIAIVGKNGSGKTTLAKIIAGFTQQTSGEVLYNYDFEISPKEKIALQFQSEIDFYRPYVKNIYKDLILGFKKFLDMEFVNKLDEILMINKLMKRRYDRLSGGERKKVDLFFTLYNKPKIVILDEFTSGLDTDTRVKIREVVENYIDKYQATLILISHNANEIRKLANEIYVLEDGVFNNHIENIQGKFANDDDLETFIRQITNTITEVKL</sequence>
<keyword evidence="2" id="KW-0813">Transport</keyword>
<dbReference type="PANTHER" id="PTHR42711:SF5">
    <property type="entry name" value="ABC TRANSPORTER ATP-BINDING PROTEIN NATA"/>
    <property type="match status" value="1"/>
</dbReference>
<keyword evidence="3" id="KW-0547">Nucleotide-binding</keyword>
<dbReference type="SMART" id="SM00382">
    <property type="entry name" value="AAA"/>
    <property type="match status" value="1"/>
</dbReference>